<feature type="transmembrane region" description="Helical" evidence="8">
    <location>
        <begin position="86"/>
        <end position="110"/>
    </location>
</feature>
<organism evidence="11 12">
    <name type="scientific">Pseudocohnilembus persalinus</name>
    <name type="common">Ciliate</name>
    <dbReference type="NCBI Taxonomy" id="266149"/>
    <lineage>
        <taxon>Eukaryota</taxon>
        <taxon>Sar</taxon>
        <taxon>Alveolata</taxon>
        <taxon>Ciliophora</taxon>
        <taxon>Intramacronucleata</taxon>
        <taxon>Oligohymenophorea</taxon>
        <taxon>Scuticociliatia</taxon>
        <taxon>Philasterida</taxon>
        <taxon>Pseudocohnilembidae</taxon>
        <taxon>Pseudocohnilembus</taxon>
    </lineage>
</organism>
<keyword evidence="6 8" id="KW-0012">Acyltransferase</keyword>
<dbReference type="GO" id="GO:0006612">
    <property type="term" value="P:protein targeting to membrane"/>
    <property type="evidence" value="ECO:0007669"/>
    <property type="project" value="TreeGrafter"/>
</dbReference>
<proteinExistence type="inferred from homology"/>
<feature type="signal peptide" evidence="9">
    <location>
        <begin position="1"/>
        <end position="17"/>
    </location>
</feature>
<keyword evidence="12" id="KW-1185">Reference proteome</keyword>
<dbReference type="GO" id="GO:0005794">
    <property type="term" value="C:Golgi apparatus"/>
    <property type="evidence" value="ECO:0007669"/>
    <property type="project" value="TreeGrafter"/>
</dbReference>
<keyword evidence="5 8" id="KW-0472">Membrane</keyword>
<reference evidence="11 12" key="1">
    <citation type="journal article" date="2015" name="Sci. Rep.">
        <title>Genome of the facultative scuticociliatosis pathogen Pseudocohnilembus persalinus provides insight into its virulence through horizontal gene transfer.</title>
        <authorList>
            <person name="Xiong J."/>
            <person name="Wang G."/>
            <person name="Cheng J."/>
            <person name="Tian M."/>
            <person name="Pan X."/>
            <person name="Warren A."/>
            <person name="Jiang C."/>
            <person name="Yuan D."/>
            <person name="Miao W."/>
        </authorList>
    </citation>
    <scope>NUCLEOTIDE SEQUENCE [LARGE SCALE GENOMIC DNA]</scope>
    <source>
        <strain evidence="11">36N120E</strain>
    </source>
</reference>
<comment type="catalytic activity">
    <reaction evidence="8">
        <text>L-cysteinyl-[protein] + hexadecanoyl-CoA = S-hexadecanoyl-L-cysteinyl-[protein] + CoA</text>
        <dbReference type="Rhea" id="RHEA:36683"/>
        <dbReference type="Rhea" id="RHEA-COMP:10131"/>
        <dbReference type="Rhea" id="RHEA-COMP:11032"/>
        <dbReference type="ChEBI" id="CHEBI:29950"/>
        <dbReference type="ChEBI" id="CHEBI:57287"/>
        <dbReference type="ChEBI" id="CHEBI:57379"/>
        <dbReference type="ChEBI" id="CHEBI:74151"/>
        <dbReference type="EC" id="2.3.1.225"/>
    </reaction>
</comment>
<dbReference type="Proteomes" id="UP000054937">
    <property type="component" value="Unassembled WGS sequence"/>
</dbReference>
<evidence type="ECO:0000313" key="12">
    <source>
        <dbReference type="Proteomes" id="UP000054937"/>
    </source>
</evidence>
<feature type="chain" id="PRO_5006867688" description="Palmitoyltransferase" evidence="9">
    <location>
        <begin position="18"/>
        <end position="156"/>
    </location>
</feature>
<evidence type="ECO:0000256" key="6">
    <source>
        <dbReference type="ARBA" id="ARBA00023315"/>
    </source>
</evidence>
<evidence type="ECO:0000256" key="9">
    <source>
        <dbReference type="SAM" id="SignalP"/>
    </source>
</evidence>
<dbReference type="PANTHER" id="PTHR22883">
    <property type="entry name" value="ZINC FINGER DHHC DOMAIN CONTAINING PROTEIN"/>
    <property type="match status" value="1"/>
</dbReference>
<dbReference type="OrthoDB" id="4096362at2759"/>
<keyword evidence="9" id="KW-0732">Signal</keyword>
<dbReference type="PROSITE" id="PS50216">
    <property type="entry name" value="DHHC"/>
    <property type="match status" value="1"/>
</dbReference>
<dbReference type="Pfam" id="PF01529">
    <property type="entry name" value="DHHC"/>
    <property type="match status" value="1"/>
</dbReference>
<accession>A0A0V0R612</accession>
<protein>
    <recommendedName>
        <fullName evidence="8">Palmitoyltransferase</fullName>
        <ecNumber evidence="8">2.3.1.225</ecNumber>
    </recommendedName>
</protein>
<evidence type="ECO:0000259" key="10">
    <source>
        <dbReference type="Pfam" id="PF01529"/>
    </source>
</evidence>
<evidence type="ECO:0000256" key="2">
    <source>
        <dbReference type="ARBA" id="ARBA00022679"/>
    </source>
</evidence>
<evidence type="ECO:0000256" key="7">
    <source>
        <dbReference type="ARBA" id="ARBA00038298"/>
    </source>
</evidence>
<evidence type="ECO:0000256" key="3">
    <source>
        <dbReference type="ARBA" id="ARBA00022692"/>
    </source>
</evidence>
<dbReference type="GO" id="GO:0005783">
    <property type="term" value="C:endoplasmic reticulum"/>
    <property type="evidence" value="ECO:0007669"/>
    <property type="project" value="TreeGrafter"/>
</dbReference>
<comment type="domain">
    <text evidence="8">The DHHC domain is required for palmitoyltransferase activity.</text>
</comment>
<dbReference type="PANTHER" id="PTHR22883:SF23">
    <property type="entry name" value="PALMITOYLTRANSFERASE ZDHHC6"/>
    <property type="match status" value="1"/>
</dbReference>
<evidence type="ECO:0000256" key="1">
    <source>
        <dbReference type="ARBA" id="ARBA00004141"/>
    </source>
</evidence>
<feature type="domain" description="Palmitoyltransferase DHHC" evidence="10">
    <location>
        <begin position="40"/>
        <end position="111"/>
    </location>
</feature>
<gene>
    <name evidence="11" type="ORF">PPERSA_05303</name>
</gene>
<keyword evidence="3 8" id="KW-0812">Transmembrane</keyword>
<evidence type="ECO:0000256" key="4">
    <source>
        <dbReference type="ARBA" id="ARBA00022989"/>
    </source>
</evidence>
<dbReference type="GO" id="GO:0016020">
    <property type="term" value="C:membrane"/>
    <property type="evidence" value="ECO:0007669"/>
    <property type="project" value="UniProtKB-SubCell"/>
</dbReference>
<evidence type="ECO:0000256" key="8">
    <source>
        <dbReference type="RuleBase" id="RU079119"/>
    </source>
</evidence>
<dbReference type="InterPro" id="IPR001594">
    <property type="entry name" value="Palmitoyltrfase_DHHC"/>
</dbReference>
<evidence type="ECO:0000313" key="11">
    <source>
        <dbReference type="EMBL" id="KRX09911.1"/>
    </source>
</evidence>
<dbReference type="GO" id="GO:0019706">
    <property type="term" value="F:protein-cysteine S-palmitoyltransferase activity"/>
    <property type="evidence" value="ECO:0007669"/>
    <property type="project" value="UniProtKB-EC"/>
</dbReference>
<name>A0A0V0R612_PSEPJ</name>
<sequence length="156" mass="17817">MILIDFALFLSFGFTALRNPGITCKREIDIEDYEQLDNRNKKQYCEICLVKKIRNREHCDDCNICIDGFDHHCPWTGKCIGTNNIIAFNIFIICVMAFFISSFILVVFSVSGQGFTNLRNNKHNNKNNIENNSTDISNNNINLDGEINQISKIGSN</sequence>
<dbReference type="EC" id="2.3.1.225" evidence="8"/>
<evidence type="ECO:0000256" key="5">
    <source>
        <dbReference type="ARBA" id="ARBA00023136"/>
    </source>
</evidence>
<dbReference type="InParanoid" id="A0A0V0R612"/>
<comment type="similarity">
    <text evidence="7">Belongs to the DHHC palmitoyltransferase family. PFA5 subfamily.</text>
</comment>
<dbReference type="AlphaFoldDB" id="A0A0V0R612"/>
<dbReference type="InterPro" id="IPR039859">
    <property type="entry name" value="PFA4/ZDH16/20/ERF2-like"/>
</dbReference>
<comment type="subcellular location">
    <subcellularLocation>
        <location evidence="1">Membrane</location>
        <topology evidence="1">Multi-pass membrane protein</topology>
    </subcellularLocation>
</comment>
<keyword evidence="2 8" id="KW-0808">Transferase</keyword>
<comment type="caution">
    <text evidence="8">Lacks conserved residue(s) required for the propagation of feature annotation.</text>
</comment>
<dbReference type="EMBL" id="LDAU01000042">
    <property type="protein sequence ID" value="KRX09911.1"/>
    <property type="molecule type" value="Genomic_DNA"/>
</dbReference>
<keyword evidence="4 8" id="KW-1133">Transmembrane helix</keyword>
<comment type="caution">
    <text evidence="11">The sequence shown here is derived from an EMBL/GenBank/DDBJ whole genome shotgun (WGS) entry which is preliminary data.</text>
</comment>